<dbReference type="CDD" id="cd22204">
    <property type="entry name" value="H1_KCTD12-like"/>
    <property type="match status" value="1"/>
</dbReference>
<keyword evidence="3" id="KW-0472">Membrane</keyword>
<evidence type="ECO:0000313" key="6">
    <source>
        <dbReference type="Proteomes" id="UP000887565"/>
    </source>
</evidence>
<keyword evidence="2" id="KW-1003">Cell membrane</keyword>
<dbReference type="InterPro" id="IPR057093">
    <property type="entry name" value="H1_KCTD8_12_16"/>
</dbReference>
<feature type="compositionally biased region" description="Low complexity" evidence="4">
    <location>
        <begin position="67"/>
        <end position="78"/>
    </location>
</feature>
<dbReference type="WBParaSite" id="nRc.2.0.1.t12054-RA">
    <property type="protein sequence ID" value="nRc.2.0.1.t12054-RA"/>
    <property type="gene ID" value="nRc.2.0.1.g12054"/>
</dbReference>
<name>A0A915ICY7_ROMCU</name>
<evidence type="ECO:0000256" key="1">
    <source>
        <dbReference type="ARBA" id="ARBA00004236"/>
    </source>
</evidence>
<evidence type="ECO:0000256" key="4">
    <source>
        <dbReference type="SAM" id="MobiDB-lite"/>
    </source>
</evidence>
<accession>A0A915ICY7</accession>
<dbReference type="Pfam" id="PF23110">
    <property type="entry name" value="H1_KCTD8_12_16"/>
    <property type="match status" value="1"/>
</dbReference>
<evidence type="ECO:0000256" key="2">
    <source>
        <dbReference type="ARBA" id="ARBA00022475"/>
    </source>
</evidence>
<feature type="region of interest" description="Disordered" evidence="4">
    <location>
        <begin position="40"/>
        <end position="87"/>
    </location>
</feature>
<evidence type="ECO:0000259" key="5">
    <source>
        <dbReference type="Pfam" id="PF23110"/>
    </source>
</evidence>
<sequence length="203" mass="21905">MDDLINKLSRLVPSSSTTTNAILQTPLNFSLPLLNSKSYSSVPASKGDGEGDASLNLNGSGEDSAKSDSAVRQSVSSSTPDPLLEGGHVTVGYRGTFAFGRDGKSDVKFRKLNRILICGKAQLCKRVFGDALNESRDPDRGGSNRYTSRLYLKHSNLEWAFDTLTEHGDSTKGLFLMGYSQASDSQVSDPQISEFPTGQFLDV</sequence>
<protein>
    <recommendedName>
        <fullName evidence="5">KCTD8/12/16 H1 domain-containing protein</fullName>
    </recommendedName>
</protein>
<evidence type="ECO:0000313" key="7">
    <source>
        <dbReference type="WBParaSite" id="nRc.2.0.1.t12054-RA"/>
    </source>
</evidence>
<comment type="subcellular location">
    <subcellularLocation>
        <location evidence="1">Cell membrane</location>
    </subcellularLocation>
</comment>
<evidence type="ECO:0000256" key="3">
    <source>
        <dbReference type="ARBA" id="ARBA00023136"/>
    </source>
</evidence>
<dbReference type="AlphaFoldDB" id="A0A915ICY7"/>
<keyword evidence="6" id="KW-1185">Reference proteome</keyword>
<dbReference type="Proteomes" id="UP000887565">
    <property type="component" value="Unplaced"/>
</dbReference>
<reference evidence="7" key="1">
    <citation type="submission" date="2022-11" db="UniProtKB">
        <authorList>
            <consortium name="WormBaseParasite"/>
        </authorList>
    </citation>
    <scope>IDENTIFICATION</scope>
</reference>
<proteinExistence type="predicted"/>
<feature type="domain" description="KCTD8/12/16 H1" evidence="5">
    <location>
        <begin position="87"/>
        <end position="170"/>
    </location>
</feature>
<organism evidence="6 7">
    <name type="scientific">Romanomermis culicivorax</name>
    <name type="common">Nematode worm</name>
    <dbReference type="NCBI Taxonomy" id="13658"/>
    <lineage>
        <taxon>Eukaryota</taxon>
        <taxon>Metazoa</taxon>
        <taxon>Ecdysozoa</taxon>
        <taxon>Nematoda</taxon>
        <taxon>Enoplea</taxon>
        <taxon>Dorylaimia</taxon>
        <taxon>Mermithida</taxon>
        <taxon>Mermithoidea</taxon>
        <taxon>Mermithidae</taxon>
        <taxon>Romanomermis</taxon>
    </lineage>
</organism>